<dbReference type="InterPro" id="IPR019927">
    <property type="entry name" value="Ribosomal_uL3_bac/org-type"/>
</dbReference>
<evidence type="ECO:0000313" key="10">
    <source>
        <dbReference type="Proteomes" id="UP000176192"/>
    </source>
</evidence>
<dbReference type="GO" id="GO:0022625">
    <property type="term" value="C:cytosolic large ribosomal subunit"/>
    <property type="evidence" value="ECO:0007669"/>
    <property type="project" value="TreeGrafter"/>
</dbReference>
<evidence type="ECO:0000256" key="4">
    <source>
        <dbReference type="ARBA" id="ARBA00022980"/>
    </source>
</evidence>
<dbReference type="GO" id="GO:0003735">
    <property type="term" value="F:structural constituent of ribosome"/>
    <property type="evidence" value="ECO:0007669"/>
    <property type="project" value="InterPro"/>
</dbReference>
<protein>
    <recommendedName>
        <fullName evidence="6">Large ribosomal subunit protein uL3</fullName>
    </recommendedName>
    <alternativeName>
        <fullName evidence="7">50S ribosomal protein L3</fullName>
    </alternativeName>
</protein>
<comment type="similarity">
    <text evidence="1">Belongs to the universal ribosomal protein uL3 family.</text>
</comment>
<proteinExistence type="inferred from homology"/>
<name>A0A1F6Y8R2_9BACT</name>
<dbReference type="InterPro" id="IPR000597">
    <property type="entry name" value="Ribosomal_uL3"/>
</dbReference>
<organism evidence="9 10">
    <name type="scientific">Candidatus Nomurabacteria bacterium RIFCSPLOWO2_12_FULL_46_14</name>
    <dbReference type="NCBI Taxonomy" id="1801797"/>
    <lineage>
        <taxon>Bacteria</taxon>
        <taxon>Candidatus Nomuraibacteriota</taxon>
    </lineage>
</organism>
<dbReference type="Gene3D" id="2.40.30.10">
    <property type="entry name" value="Translation factors"/>
    <property type="match status" value="2"/>
</dbReference>
<evidence type="ECO:0000256" key="6">
    <source>
        <dbReference type="ARBA" id="ARBA00035243"/>
    </source>
</evidence>
<evidence type="ECO:0000256" key="2">
    <source>
        <dbReference type="ARBA" id="ARBA00022730"/>
    </source>
</evidence>
<dbReference type="GO" id="GO:0019843">
    <property type="term" value="F:rRNA binding"/>
    <property type="evidence" value="ECO:0007669"/>
    <property type="project" value="UniProtKB-KW"/>
</dbReference>
<dbReference type="PANTHER" id="PTHR11229">
    <property type="entry name" value="50S RIBOSOMAL PROTEIN L3"/>
    <property type="match status" value="1"/>
</dbReference>
<evidence type="ECO:0000256" key="8">
    <source>
        <dbReference type="SAM" id="MobiDB-lite"/>
    </source>
</evidence>
<dbReference type="PANTHER" id="PTHR11229:SF16">
    <property type="entry name" value="LARGE RIBOSOMAL SUBUNIT PROTEIN UL3C"/>
    <property type="match status" value="1"/>
</dbReference>
<keyword evidence="4 9" id="KW-0689">Ribosomal protein</keyword>
<evidence type="ECO:0000256" key="1">
    <source>
        <dbReference type="ARBA" id="ARBA00006540"/>
    </source>
</evidence>
<dbReference type="FunFam" id="2.40.30.10:FF:000004">
    <property type="entry name" value="50S ribosomal protein L3"/>
    <property type="match status" value="1"/>
</dbReference>
<comment type="caution">
    <text evidence="9">The sequence shown here is derived from an EMBL/GenBank/DDBJ whole genome shotgun (WGS) entry which is preliminary data.</text>
</comment>
<keyword evidence="5" id="KW-0687">Ribonucleoprotein</keyword>
<gene>
    <name evidence="9" type="ORF">A3G06_00650</name>
</gene>
<evidence type="ECO:0000256" key="3">
    <source>
        <dbReference type="ARBA" id="ARBA00022884"/>
    </source>
</evidence>
<dbReference type="EMBL" id="MFVV01000035">
    <property type="protein sequence ID" value="OGJ02742.1"/>
    <property type="molecule type" value="Genomic_DNA"/>
</dbReference>
<feature type="region of interest" description="Disordered" evidence="8">
    <location>
        <begin position="110"/>
        <end position="134"/>
    </location>
</feature>
<accession>A0A1F6Y8R2</accession>
<dbReference type="GO" id="GO:0006412">
    <property type="term" value="P:translation"/>
    <property type="evidence" value="ECO:0007669"/>
    <property type="project" value="InterPro"/>
</dbReference>
<reference evidence="9 10" key="1">
    <citation type="journal article" date="2016" name="Nat. Commun.">
        <title>Thousands of microbial genomes shed light on interconnected biogeochemical processes in an aquifer system.</title>
        <authorList>
            <person name="Anantharaman K."/>
            <person name="Brown C.T."/>
            <person name="Hug L.A."/>
            <person name="Sharon I."/>
            <person name="Castelle C.J."/>
            <person name="Probst A.J."/>
            <person name="Thomas B.C."/>
            <person name="Singh A."/>
            <person name="Wilkins M.J."/>
            <person name="Karaoz U."/>
            <person name="Brodie E.L."/>
            <person name="Williams K.H."/>
            <person name="Hubbard S.S."/>
            <person name="Banfield J.F."/>
        </authorList>
    </citation>
    <scope>NUCLEOTIDE SEQUENCE [LARGE SCALE GENOMIC DNA]</scope>
</reference>
<sequence>MKFLLGKKENMTQYFREDGRVVPATIVSAPPATVTRVFKKEKDGYDAVQISFSSGRQKKIKEFRLKPGSKSGVKEGESIDVSVFAPGDKLQVSSISKGKGFQGVVKRHGFRGGPRTHGQKHSEREPGSIGGGLRTRVPRGMRMAGRMGGDRITQKNLEVILIDKENNLVFIKGAVAGRRGTLVEMRG</sequence>
<keyword evidence="3" id="KW-0694">RNA-binding</keyword>
<evidence type="ECO:0000313" key="9">
    <source>
        <dbReference type="EMBL" id="OGJ02742.1"/>
    </source>
</evidence>
<evidence type="ECO:0000256" key="5">
    <source>
        <dbReference type="ARBA" id="ARBA00023274"/>
    </source>
</evidence>
<evidence type="ECO:0000256" key="7">
    <source>
        <dbReference type="ARBA" id="ARBA00035457"/>
    </source>
</evidence>
<dbReference type="Proteomes" id="UP000176192">
    <property type="component" value="Unassembled WGS sequence"/>
</dbReference>
<keyword evidence="2" id="KW-0699">rRNA-binding</keyword>
<dbReference type="STRING" id="1801797.A3G06_00650"/>
<dbReference type="Pfam" id="PF00297">
    <property type="entry name" value="Ribosomal_L3"/>
    <property type="match status" value="1"/>
</dbReference>
<dbReference type="AlphaFoldDB" id="A0A1F6Y8R2"/>
<dbReference type="SUPFAM" id="SSF50447">
    <property type="entry name" value="Translation proteins"/>
    <property type="match status" value="1"/>
</dbReference>
<dbReference type="InterPro" id="IPR009000">
    <property type="entry name" value="Transl_B-barrel_sf"/>
</dbReference>